<dbReference type="Pfam" id="PF11141">
    <property type="entry name" value="DUF2914"/>
    <property type="match status" value="1"/>
</dbReference>
<sequence length="342" mass="38852">MLLTWKNRLTQLLNIVARLTHRYPGAVALFGFCSGVASFFLVERQARLAKVVALVMLISWLWLTLENILRRFLLSRFGWQLPTALLRYATQVIHQESLFFVIPFFTVTTTWNSGQAIFSGLLGCAALVSVIDPLYYKWLAERRWLYLAFHALTLFAVLLTILPIVFHLSTPQSYRLALGTALILALPSFSGLFANWGWRRLLAIVGLVALTATAGWLGRTWVPPATLRLNQISVTMHLDNHGRAPADSIDRLTVKQLKANGLYAYTAISAPRGLKERIYHEWLYEGRQIDRIALDIKGGREAGYRAWSYKRNFPENPAGKWHVRVTTEAGQLIGILRFEVTR</sequence>
<dbReference type="Pfam" id="PF19346">
    <property type="entry name" value="DUF5924"/>
    <property type="match status" value="1"/>
</dbReference>
<dbReference type="Proteomes" id="UP000549250">
    <property type="component" value="Unassembled WGS sequence"/>
</dbReference>
<dbReference type="InterPro" id="IPR022606">
    <property type="entry name" value="DUF2914"/>
</dbReference>
<evidence type="ECO:0000256" key="1">
    <source>
        <dbReference type="SAM" id="Phobius"/>
    </source>
</evidence>
<evidence type="ECO:0008006" key="6">
    <source>
        <dbReference type="Google" id="ProtNLM"/>
    </source>
</evidence>
<feature type="transmembrane region" description="Helical" evidence="1">
    <location>
        <begin position="117"/>
        <end position="135"/>
    </location>
</feature>
<reference evidence="4 5" key="1">
    <citation type="submission" date="2020-08" db="EMBL/GenBank/DDBJ databases">
        <title>Genomic Encyclopedia of Type Strains, Phase III (KMG-III): the genomes of soil and plant-associated and newly described type strains.</title>
        <authorList>
            <person name="Whitman W."/>
        </authorList>
    </citation>
    <scope>NUCLEOTIDE SEQUENCE [LARGE SCALE GENOMIC DNA]</scope>
    <source>
        <strain evidence="4 5">CECT 4462</strain>
    </source>
</reference>
<evidence type="ECO:0000259" key="2">
    <source>
        <dbReference type="Pfam" id="PF11141"/>
    </source>
</evidence>
<protein>
    <recommendedName>
        <fullName evidence="6">DUF2914 domain-containing protein</fullName>
    </recommendedName>
</protein>
<feature type="domain" description="DUF5924" evidence="3">
    <location>
        <begin position="8"/>
        <end position="264"/>
    </location>
</feature>
<evidence type="ECO:0000313" key="4">
    <source>
        <dbReference type="EMBL" id="MBB3104948.1"/>
    </source>
</evidence>
<feature type="transmembrane region" description="Helical" evidence="1">
    <location>
        <begin position="21"/>
        <end position="42"/>
    </location>
</feature>
<dbReference type="RefSeq" id="WP_183167805.1">
    <property type="nucleotide sequence ID" value="NZ_JACHXI010000022.1"/>
</dbReference>
<name>A0A839T779_AZOMA</name>
<feature type="transmembrane region" description="Helical" evidence="1">
    <location>
        <begin position="48"/>
        <end position="65"/>
    </location>
</feature>
<feature type="transmembrane region" description="Helical" evidence="1">
    <location>
        <begin position="174"/>
        <end position="194"/>
    </location>
</feature>
<keyword evidence="1" id="KW-1133">Transmembrane helix</keyword>
<organism evidence="4 5">
    <name type="scientific">Azomonas macrocytogenes</name>
    <name type="common">Azotobacter macrocytogenes</name>
    <dbReference type="NCBI Taxonomy" id="69962"/>
    <lineage>
        <taxon>Bacteria</taxon>
        <taxon>Pseudomonadati</taxon>
        <taxon>Pseudomonadota</taxon>
        <taxon>Gammaproteobacteria</taxon>
        <taxon>Pseudomonadales</taxon>
        <taxon>Pseudomonadaceae</taxon>
        <taxon>Azomonas</taxon>
    </lineage>
</organism>
<keyword evidence="1" id="KW-0472">Membrane</keyword>
<feature type="transmembrane region" description="Helical" evidence="1">
    <location>
        <begin position="201"/>
        <end position="222"/>
    </location>
</feature>
<evidence type="ECO:0000259" key="3">
    <source>
        <dbReference type="Pfam" id="PF19346"/>
    </source>
</evidence>
<dbReference type="AlphaFoldDB" id="A0A839T779"/>
<comment type="caution">
    <text evidence="4">The sequence shown here is derived from an EMBL/GenBank/DDBJ whole genome shotgun (WGS) entry which is preliminary data.</text>
</comment>
<feature type="domain" description="DUF2914" evidence="2">
    <location>
        <begin position="275"/>
        <end position="340"/>
    </location>
</feature>
<accession>A0A839T779</accession>
<feature type="transmembrane region" description="Helical" evidence="1">
    <location>
        <begin position="147"/>
        <end position="168"/>
    </location>
</feature>
<dbReference type="InterPro" id="IPR045968">
    <property type="entry name" value="DUF5924"/>
</dbReference>
<dbReference type="PIRSF" id="PIRSF029727">
    <property type="entry name" value="UCP029727"/>
    <property type="match status" value="1"/>
</dbReference>
<keyword evidence="5" id="KW-1185">Reference proteome</keyword>
<gene>
    <name evidence="4" type="ORF">FHR87_003377</name>
</gene>
<dbReference type="InterPro" id="IPR016937">
    <property type="entry name" value="UCP029727"/>
</dbReference>
<proteinExistence type="predicted"/>
<dbReference type="EMBL" id="JACHXI010000022">
    <property type="protein sequence ID" value="MBB3104948.1"/>
    <property type="molecule type" value="Genomic_DNA"/>
</dbReference>
<keyword evidence="1" id="KW-0812">Transmembrane</keyword>
<evidence type="ECO:0000313" key="5">
    <source>
        <dbReference type="Proteomes" id="UP000549250"/>
    </source>
</evidence>